<dbReference type="InterPro" id="IPR017871">
    <property type="entry name" value="ABC_transporter-like_CS"/>
</dbReference>
<accession>A0A542Y5H2</accession>
<dbReference type="Pfam" id="PF00005">
    <property type="entry name" value="ABC_tran"/>
    <property type="match status" value="1"/>
</dbReference>
<gene>
    <name evidence="4" type="ORF">FB468_1316</name>
</gene>
<keyword evidence="2 4" id="KW-0067">ATP-binding</keyword>
<evidence type="ECO:0000256" key="1">
    <source>
        <dbReference type="ARBA" id="ARBA00022741"/>
    </source>
</evidence>
<dbReference type="SUPFAM" id="SSF52540">
    <property type="entry name" value="P-loop containing nucleoside triphosphate hydrolases"/>
    <property type="match status" value="1"/>
</dbReference>
<dbReference type="InterPro" id="IPR027417">
    <property type="entry name" value="P-loop_NTPase"/>
</dbReference>
<dbReference type="EMBL" id="VFON01000001">
    <property type="protein sequence ID" value="TQL43297.1"/>
    <property type="molecule type" value="Genomic_DNA"/>
</dbReference>
<organism evidence="4 5">
    <name type="scientific">Leucobacter komagatae</name>
    <dbReference type="NCBI Taxonomy" id="55969"/>
    <lineage>
        <taxon>Bacteria</taxon>
        <taxon>Bacillati</taxon>
        <taxon>Actinomycetota</taxon>
        <taxon>Actinomycetes</taxon>
        <taxon>Micrococcales</taxon>
        <taxon>Microbacteriaceae</taxon>
        <taxon>Leucobacter</taxon>
    </lineage>
</organism>
<dbReference type="GO" id="GO:0016887">
    <property type="term" value="F:ATP hydrolysis activity"/>
    <property type="evidence" value="ECO:0007669"/>
    <property type="project" value="InterPro"/>
</dbReference>
<dbReference type="PANTHER" id="PTHR42794">
    <property type="entry name" value="HEMIN IMPORT ATP-BINDING PROTEIN HMUV"/>
    <property type="match status" value="1"/>
</dbReference>
<evidence type="ECO:0000259" key="3">
    <source>
        <dbReference type="PROSITE" id="PS50893"/>
    </source>
</evidence>
<dbReference type="GO" id="GO:0005524">
    <property type="term" value="F:ATP binding"/>
    <property type="evidence" value="ECO:0007669"/>
    <property type="project" value="UniProtKB-KW"/>
</dbReference>
<dbReference type="Proteomes" id="UP000319094">
    <property type="component" value="Unassembled WGS sequence"/>
</dbReference>
<dbReference type="PROSITE" id="PS50893">
    <property type="entry name" value="ABC_TRANSPORTER_2"/>
    <property type="match status" value="1"/>
</dbReference>
<dbReference type="AlphaFoldDB" id="A0A542Y5H2"/>
<keyword evidence="5" id="KW-1185">Reference proteome</keyword>
<protein>
    <submittedName>
        <fullName evidence="4">Iron complex transport system ATP-binding protein</fullName>
    </submittedName>
</protein>
<dbReference type="SMART" id="SM00382">
    <property type="entry name" value="AAA"/>
    <property type="match status" value="1"/>
</dbReference>
<feature type="domain" description="ABC transporter" evidence="3">
    <location>
        <begin position="11"/>
        <end position="240"/>
    </location>
</feature>
<sequence>MIPAPSELQPLELDGFGAVRGSVALSDPLSMRIEPGTVLGIVGPNGVGKSSLLGAIAHSGVASYGTAAFGGEDLGRSRAKRRAQLVSLMAQDHGAPGELLVRELVGVGAWASSREDPHATVGSALTRAGIAHLADRRYATLSGGQRQLVQLARVLAQNTPIVILDEPTSALDLAHQRAVEQIMRGLGNQGRIVIAAIHDLSLALNTCTRVLLLDPGGASHNGAPHEVLGADRVFAAYGVRTTIHTTPQGRRILAADD</sequence>
<reference evidence="4 5" key="1">
    <citation type="submission" date="2019-06" db="EMBL/GenBank/DDBJ databases">
        <title>Sequencing the genomes of 1000 actinobacteria strains.</title>
        <authorList>
            <person name="Klenk H.-P."/>
        </authorList>
    </citation>
    <scope>NUCLEOTIDE SEQUENCE [LARGE SCALE GENOMIC DNA]</scope>
    <source>
        <strain evidence="4 5">DSM 8803</strain>
    </source>
</reference>
<dbReference type="STRING" id="55969.SD72_13490"/>
<keyword evidence="1" id="KW-0547">Nucleotide-binding</keyword>
<dbReference type="RefSeq" id="WP_141886639.1">
    <property type="nucleotide sequence ID" value="NZ_BAAAUY010000010.1"/>
</dbReference>
<name>A0A542Y5H2_9MICO</name>
<evidence type="ECO:0000256" key="2">
    <source>
        <dbReference type="ARBA" id="ARBA00022840"/>
    </source>
</evidence>
<dbReference type="CDD" id="cd03214">
    <property type="entry name" value="ABC_Iron-Siderophores_B12_Hemin"/>
    <property type="match status" value="1"/>
</dbReference>
<dbReference type="InterPro" id="IPR003439">
    <property type="entry name" value="ABC_transporter-like_ATP-bd"/>
</dbReference>
<dbReference type="Gene3D" id="3.40.50.300">
    <property type="entry name" value="P-loop containing nucleotide triphosphate hydrolases"/>
    <property type="match status" value="1"/>
</dbReference>
<proteinExistence type="predicted"/>
<evidence type="ECO:0000313" key="5">
    <source>
        <dbReference type="Proteomes" id="UP000319094"/>
    </source>
</evidence>
<dbReference type="OrthoDB" id="3579586at2"/>
<dbReference type="PANTHER" id="PTHR42794:SF2">
    <property type="entry name" value="ABC TRANSPORTER ATP-BINDING PROTEIN"/>
    <property type="match status" value="1"/>
</dbReference>
<dbReference type="PROSITE" id="PS00211">
    <property type="entry name" value="ABC_TRANSPORTER_1"/>
    <property type="match status" value="1"/>
</dbReference>
<evidence type="ECO:0000313" key="4">
    <source>
        <dbReference type="EMBL" id="TQL43297.1"/>
    </source>
</evidence>
<comment type="caution">
    <text evidence="4">The sequence shown here is derived from an EMBL/GenBank/DDBJ whole genome shotgun (WGS) entry which is preliminary data.</text>
</comment>
<dbReference type="InterPro" id="IPR003593">
    <property type="entry name" value="AAA+_ATPase"/>
</dbReference>